<dbReference type="RefSeq" id="WP_044142474.1">
    <property type="nucleotide sequence ID" value="NZ_CCXQ01000139.1"/>
</dbReference>
<protein>
    <submittedName>
        <fullName evidence="1">Uncharacterized protein</fullName>
    </submittedName>
</protein>
<dbReference type="EMBL" id="FLLR01000004">
    <property type="protein sequence ID" value="SBO13808.1"/>
    <property type="molecule type" value="Genomic_DNA"/>
</dbReference>
<dbReference type="Proteomes" id="UP000055047">
    <property type="component" value="Unassembled WGS sequence"/>
</dbReference>
<dbReference type="EMBL" id="CCXQ01000139">
    <property type="protein sequence ID" value="CEG20972.1"/>
    <property type="molecule type" value="Genomic_DNA"/>
</dbReference>
<name>A0A098EGP7_ANAPH</name>
<dbReference type="Proteomes" id="UP000078419">
    <property type="component" value="Unassembled WGS sequence"/>
</dbReference>
<reference evidence="1 3" key="1">
    <citation type="submission" date="2014-09" db="EMBL/GenBank/DDBJ databases">
        <authorList>
            <person name="Loux Valentin"/>
            <person name="Dugat Thibaut"/>
        </authorList>
    </citation>
    <scope>NUCLEOTIDE SEQUENCE [LARGE SCALE GENOMIC DNA]</scope>
    <source>
        <strain evidence="1 3">BOV-10_179</strain>
    </source>
</reference>
<reference evidence="2" key="2">
    <citation type="submission" date="2016-03" db="EMBL/GenBank/DDBJ databases">
        <authorList>
            <person name="Loux V."/>
        </authorList>
    </citation>
    <scope>NUCLEOTIDE SEQUENCE</scope>
    <source>
        <strain evidence="2">C1</strain>
    </source>
</reference>
<evidence type="ECO:0000313" key="2">
    <source>
        <dbReference type="EMBL" id="SBO13808.1"/>
    </source>
</evidence>
<organism evidence="1 3">
    <name type="scientific">Anaplasma phagocytophilum</name>
    <name type="common">Ehrlichia phagocytophila</name>
    <dbReference type="NCBI Taxonomy" id="948"/>
    <lineage>
        <taxon>Bacteria</taxon>
        <taxon>Pseudomonadati</taxon>
        <taxon>Pseudomonadota</taxon>
        <taxon>Alphaproteobacteria</taxon>
        <taxon>Rickettsiales</taxon>
        <taxon>Anaplasmataceae</taxon>
        <taxon>Anaplasma</taxon>
        <taxon>phagocytophilum group</taxon>
    </lineage>
</organism>
<evidence type="ECO:0000313" key="4">
    <source>
        <dbReference type="Proteomes" id="UP000078419"/>
    </source>
</evidence>
<proteinExistence type="predicted"/>
<sequence>MNYDLLGLYHYSGKYDGFSTDRSSNAECGETHSEQTRYSSLWGAVILQAMIDITSNYKRTENNIEKSKAYNWVSDMHSDFITVCHLAGYHPMYVKRKMRLLLSNSIQKRA</sequence>
<accession>A0A098EGP7</accession>
<evidence type="ECO:0000313" key="3">
    <source>
        <dbReference type="Proteomes" id="UP000055047"/>
    </source>
</evidence>
<dbReference type="AlphaFoldDB" id="A0A098EGP7"/>
<reference evidence="4" key="3">
    <citation type="submission" date="2016-03" db="EMBL/GenBank/DDBJ databases">
        <authorList>
            <person name="Loux Valentin"/>
        </authorList>
    </citation>
    <scope>NUCLEOTIDE SEQUENCE [LARGE SCALE GENOMIC DNA]</scope>
    <source>
        <strain evidence="4">C1</strain>
    </source>
</reference>
<evidence type="ECO:0000313" key="1">
    <source>
        <dbReference type="EMBL" id="CEG20972.1"/>
    </source>
</evidence>
<gene>
    <name evidence="2" type="ORF">ANAPC1_00146</name>
    <name evidence="1" type="ORF">ANAPHAGO_01087</name>
</gene>